<evidence type="ECO:0000256" key="6">
    <source>
        <dbReference type="SAM" id="MobiDB-lite"/>
    </source>
</evidence>
<dbReference type="PROSITE" id="PS51347">
    <property type="entry name" value="PHOSPHOTRIESTERASE_2"/>
    <property type="match status" value="1"/>
</dbReference>
<evidence type="ECO:0000313" key="7">
    <source>
        <dbReference type="EMBL" id="MYL19611.1"/>
    </source>
</evidence>
<dbReference type="AlphaFoldDB" id="A0A845DPS1"/>
<evidence type="ECO:0000256" key="3">
    <source>
        <dbReference type="PIRSR" id="PIRSR601559-50"/>
    </source>
</evidence>
<evidence type="ECO:0000256" key="2">
    <source>
        <dbReference type="ARBA" id="ARBA00022801"/>
    </source>
</evidence>
<feature type="modified residue" description="N6-carboxylysine" evidence="3 5">
    <location>
        <position position="144"/>
    </location>
</feature>
<feature type="binding site" description="via carbamate group" evidence="4">
    <location>
        <position position="144"/>
    </location>
    <ligand>
        <name>Zn(2+)</name>
        <dbReference type="ChEBI" id="CHEBI:29105"/>
        <label>2</label>
    </ligand>
</feature>
<dbReference type="GO" id="GO:0016787">
    <property type="term" value="F:hydrolase activity"/>
    <property type="evidence" value="ECO:0007669"/>
    <property type="project" value="UniProtKB-KW"/>
</dbReference>
<name>A0A845DPS1_9BACI</name>
<comment type="cofactor">
    <cofactor evidence="4">
        <name>a divalent metal cation</name>
        <dbReference type="ChEBI" id="CHEBI:60240"/>
    </cofactor>
    <text evidence="4">Binds 2 divalent metal cations per subunit.</text>
</comment>
<keyword evidence="2" id="KW-0378">Hydrolase</keyword>
<reference evidence="7 8" key="1">
    <citation type="submission" date="2019-11" db="EMBL/GenBank/DDBJ databases">
        <title>Genome sequences of 17 halophilic strains isolated from different environments.</title>
        <authorList>
            <person name="Furrow R.E."/>
        </authorList>
    </citation>
    <scope>NUCLEOTIDE SEQUENCE [LARGE SCALE GENOMIC DNA]</scope>
    <source>
        <strain evidence="7 8">22511_23_Filter</strain>
    </source>
</reference>
<feature type="binding site" evidence="4">
    <location>
        <position position="22"/>
    </location>
    <ligand>
        <name>Zn(2+)</name>
        <dbReference type="ChEBI" id="CHEBI:29105"/>
        <label>1</label>
    </ligand>
</feature>
<protein>
    <submittedName>
        <fullName evidence="7">Phosphotriesterase-related protein</fullName>
    </submittedName>
</protein>
<evidence type="ECO:0000256" key="4">
    <source>
        <dbReference type="PIRSR" id="PIRSR601559-51"/>
    </source>
</evidence>
<dbReference type="EMBL" id="WMET01000001">
    <property type="protein sequence ID" value="MYL19611.1"/>
    <property type="molecule type" value="Genomic_DNA"/>
</dbReference>
<dbReference type="RefSeq" id="WP_160835984.1">
    <property type="nucleotide sequence ID" value="NZ_WMET01000001.1"/>
</dbReference>
<proteinExistence type="inferred from homology"/>
<feature type="binding site" evidence="4">
    <location>
        <position position="265"/>
    </location>
    <ligand>
        <name>Zn(2+)</name>
        <dbReference type="ChEBI" id="CHEBI:29105"/>
        <label>1</label>
    </ligand>
</feature>
<dbReference type="Gene3D" id="3.20.20.140">
    <property type="entry name" value="Metal-dependent hydrolases"/>
    <property type="match status" value="1"/>
</dbReference>
<gene>
    <name evidence="7" type="ORF">GLW04_06880</name>
</gene>
<feature type="binding site" evidence="4">
    <location>
        <position position="205"/>
    </location>
    <ligand>
        <name>Zn(2+)</name>
        <dbReference type="ChEBI" id="CHEBI:29105"/>
        <label>2</label>
    </ligand>
</feature>
<feature type="binding site" evidence="4">
    <location>
        <position position="24"/>
    </location>
    <ligand>
        <name>Zn(2+)</name>
        <dbReference type="ChEBI" id="CHEBI:29105"/>
        <label>1</label>
    </ligand>
</feature>
<feature type="region of interest" description="Disordered" evidence="6">
    <location>
        <begin position="323"/>
        <end position="342"/>
    </location>
</feature>
<evidence type="ECO:0000313" key="8">
    <source>
        <dbReference type="Proteomes" id="UP000460949"/>
    </source>
</evidence>
<keyword evidence="1 4" id="KW-0479">Metal-binding</keyword>
<feature type="compositionally biased region" description="Basic and acidic residues" evidence="6">
    <location>
        <begin position="331"/>
        <end position="342"/>
    </location>
</feature>
<accession>A0A845DPS1</accession>
<organism evidence="7 8">
    <name type="scientific">Halobacillus litoralis</name>
    <dbReference type="NCBI Taxonomy" id="45668"/>
    <lineage>
        <taxon>Bacteria</taxon>
        <taxon>Bacillati</taxon>
        <taxon>Bacillota</taxon>
        <taxon>Bacilli</taxon>
        <taxon>Bacillales</taxon>
        <taxon>Bacillaceae</taxon>
        <taxon>Halobacillus</taxon>
    </lineage>
</organism>
<dbReference type="InterPro" id="IPR032466">
    <property type="entry name" value="Metal_Hydrolase"/>
</dbReference>
<dbReference type="OrthoDB" id="105927at2"/>
<dbReference type="InterPro" id="IPR001559">
    <property type="entry name" value="Phosphotriesterase"/>
</dbReference>
<dbReference type="PANTHER" id="PTHR10819:SF3">
    <property type="entry name" value="PHOSPHOTRIESTERASE-RELATED PROTEIN"/>
    <property type="match status" value="1"/>
</dbReference>
<comment type="similarity">
    <text evidence="5">Belongs to the metallo-dependent hydrolases superfamily. Phosphotriesterase family.</text>
</comment>
<dbReference type="PANTHER" id="PTHR10819">
    <property type="entry name" value="PHOSPHOTRIESTERASE-RELATED"/>
    <property type="match status" value="1"/>
</dbReference>
<evidence type="ECO:0000256" key="1">
    <source>
        <dbReference type="ARBA" id="ARBA00022723"/>
    </source>
</evidence>
<feature type="binding site" description="via carbamate group" evidence="4">
    <location>
        <position position="144"/>
    </location>
    <ligand>
        <name>Zn(2+)</name>
        <dbReference type="ChEBI" id="CHEBI:29105"/>
        <label>1</label>
    </ligand>
</feature>
<dbReference type="SUPFAM" id="SSF51556">
    <property type="entry name" value="Metallo-dependent hydrolases"/>
    <property type="match status" value="1"/>
</dbReference>
<dbReference type="Pfam" id="PF02126">
    <property type="entry name" value="PTE"/>
    <property type="match status" value="1"/>
</dbReference>
<evidence type="ECO:0000256" key="5">
    <source>
        <dbReference type="PROSITE-ProRule" id="PRU00679"/>
    </source>
</evidence>
<feature type="binding site" evidence="4">
    <location>
        <position position="177"/>
    </location>
    <ligand>
        <name>Zn(2+)</name>
        <dbReference type="ChEBI" id="CHEBI:29105"/>
        <label>2</label>
    </ligand>
</feature>
<comment type="caution">
    <text evidence="7">The sequence shown here is derived from an EMBL/GenBank/DDBJ whole genome shotgun (WGS) entry which is preliminary data.</text>
</comment>
<dbReference type="PIRSF" id="PIRSF016839">
    <property type="entry name" value="PhP"/>
    <property type="match status" value="1"/>
</dbReference>
<dbReference type="GO" id="GO:0008270">
    <property type="term" value="F:zinc ion binding"/>
    <property type="evidence" value="ECO:0007669"/>
    <property type="project" value="InterPro"/>
</dbReference>
<dbReference type="Proteomes" id="UP000460949">
    <property type="component" value="Unassembled WGS sequence"/>
</dbReference>
<sequence length="342" mass="38207">MQYVETVTGPVKADELGKTLIHEHFFFGYPGFQGDMTLGGFDFEEKKQQGLKAAALIKKQGVETVVDPTPNECGRHVELLRAVSEASGLNIICATGYYYEGEGATPYFKFRQQLGTAEEEIYQLFKAEITEGIEGTGIKPGIIKLASSKADITDYERMFFRAAVRVQKETGIVLLTHTQEGTMGPEQAAFLIEEGADPGKVVIGHMCGTTDITEHLRVLKHGVYLAMDRWGLQGIVGAPTDEQRTAVLKALLGSGYEDQLFLSHDTVNVWWGREPVMPDPLKELLKNWQPDYLFQHIIPGLLEEGSVTRDQLDRMFTKNPSQLFGRSYETQPDRTHSEMKSL</sequence>